<gene>
    <name evidence="2" type="ORF">BCM02_103167</name>
</gene>
<protein>
    <submittedName>
        <fullName evidence="2">AAA ATPase-like protein</fullName>
    </submittedName>
</protein>
<dbReference type="EMBL" id="VNHS01000003">
    <property type="protein sequence ID" value="TYP76505.1"/>
    <property type="molecule type" value="Genomic_DNA"/>
</dbReference>
<dbReference type="PRINTS" id="PR00364">
    <property type="entry name" value="DISEASERSIST"/>
</dbReference>
<dbReference type="RefSeq" id="WP_148928924.1">
    <property type="nucleotide sequence ID" value="NZ_VNHS01000003.1"/>
</dbReference>
<dbReference type="InterPro" id="IPR041664">
    <property type="entry name" value="AAA_16"/>
</dbReference>
<dbReference type="Proteomes" id="UP000323257">
    <property type="component" value="Unassembled WGS sequence"/>
</dbReference>
<evidence type="ECO:0000313" key="3">
    <source>
        <dbReference type="Proteomes" id="UP000323257"/>
    </source>
</evidence>
<sequence length="690" mass="78623">MVGMVRIQDLLKRKEEELFVGRGRELALLRDELAADNECWRLVHVHGPSGIGKTSLLRGLARDLEIAAVTLNGEDCRSADQFLAQLRARLIEQGCPLPADEADEAAAMLADYLNEAAGERQRMIIFLDDFDACRSIWAWLRDHWLPMLSVRVRVCTTGRYPLEEEWRRSPGWDGLVRNLRLEPLHRHAVDRYAFARGIRERVSRDAIAQFAKGMPIALTLASDALLQHGPDAIREGEVKRRMLQSLCGILQADLQDHCEWRLLEAASLFWRFDQELLEEVSGQRLSDEAFRKLCGLSFVDLSEEGGWRVADAAREWIRSDWRSRMPDAYDAYRRRALPVLQARMAAAPMVLQGRLIAELLYVHDPELLRGYDSLGRYERVLKTKIRRASGADLTFTARLDREEDAAMTPRLLEDTEQMSGLRAIWEAESSYCSVLEIDDQPAAYYSWVPITPATRRLFEINPALRAYWTASPPQDQDVLFWVERTLPHLDPSAFGLLLRGLFQELAGQSILTFVSLPYYAELYASLGFRRLPSADARCADGTPMHAYRLDLREKNLFEPLAIQPPNAPPDSISPREAASLLKKALMNAHALESDPKLRQSLDQWEAIKRRRNLLDGSMASAVREAVTECLAKMSEGAEEERLQAQAIRLSYMHRIGTHEVVASRLCLSLSTYYRYLKKGFERVAHELIRA</sequence>
<evidence type="ECO:0000259" key="1">
    <source>
        <dbReference type="Pfam" id="PF13191"/>
    </source>
</evidence>
<dbReference type="InterPro" id="IPR027417">
    <property type="entry name" value="P-loop_NTPase"/>
</dbReference>
<comment type="caution">
    <text evidence="2">The sequence shown here is derived from an EMBL/GenBank/DDBJ whole genome shotgun (WGS) entry which is preliminary data.</text>
</comment>
<dbReference type="Pfam" id="PF13191">
    <property type="entry name" value="AAA_16"/>
    <property type="match status" value="1"/>
</dbReference>
<dbReference type="AlphaFoldDB" id="A0A5S5CAR9"/>
<proteinExistence type="predicted"/>
<keyword evidence="3" id="KW-1185">Reference proteome</keyword>
<evidence type="ECO:0000313" key="2">
    <source>
        <dbReference type="EMBL" id="TYP76505.1"/>
    </source>
</evidence>
<dbReference type="OrthoDB" id="182489at2"/>
<organism evidence="2 3">
    <name type="scientific">Paenibacillus methanolicus</name>
    <dbReference type="NCBI Taxonomy" id="582686"/>
    <lineage>
        <taxon>Bacteria</taxon>
        <taxon>Bacillati</taxon>
        <taxon>Bacillota</taxon>
        <taxon>Bacilli</taxon>
        <taxon>Bacillales</taxon>
        <taxon>Paenibacillaceae</taxon>
        <taxon>Paenibacillus</taxon>
    </lineage>
</organism>
<dbReference type="SUPFAM" id="SSF52540">
    <property type="entry name" value="P-loop containing nucleoside triphosphate hydrolases"/>
    <property type="match status" value="2"/>
</dbReference>
<reference evidence="2 3" key="1">
    <citation type="submission" date="2019-07" db="EMBL/GenBank/DDBJ databases">
        <title>Genomic Encyclopedia of Type Strains, Phase III (KMG-III): the genomes of soil and plant-associated and newly described type strains.</title>
        <authorList>
            <person name="Whitman W."/>
        </authorList>
    </citation>
    <scope>NUCLEOTIDE SEQUENCE [LARGE SCALE GENOMIC DNA]</scope>
    <source>
        <strain evidence="2 3">BL24</strain>
    </source>
</reference>
<accession>A0A5S5CAR9</accession>
<dbReference type="Gene3D" id="3.40.50.300">
    <property type="entry name" value="P-loop containing nucleotide triphosphate hydrolases"/>
    <property type="match status" value="1"/>
</dbReference>
<feature type="domain" description="Orc1-like AAA ATPase" evidence="1">
    <location>
        <begin position="19"/>
        <end position="145"/>
    </location>
</feature>
<name>A0A5S5CAR9_9BACL</name>